<dbReference type="PANTHER" id="PTHR30589">
    <property type="entry name" value="PROLIPOPROTEIN DIACYLGLYCERYL TRANSFERASE"/>
    <property type="match status" value="1"/>
</dbReference>
<comment type="catalytic activity">
    <reaction evidence="7">
        <text>L-cysteinyl-[prolipoprotein] + a 1,2-diacyl-sn-glycero-3-phospho-(1'-sn-glycerol) = an S-1,2-diacyl-sn-glyceryl-L-cysteinyl-[prolipoprotein] + sn-glycerol 1-phosphate + H(+)</text>
        <dbReference type="Rhea" id="RHEA:56712"/>
        <dbReference type="Rhea" id="RHEA-COMP:14679"/>
        <dbReference type="Rhea" id="RHEA-COMP:14680"/>
        <dbReference type="ChEBI" id="CHEBI:15378"/>
        <dbReference type="ChEBI" id="CHEBI:29950"/>
        <dbReference type="ChEBI" id="CHEBI:57685"/>
        <dbReference type="ChEBI" id="CHEBI:64716"/>
        <dbReference type="ChEBI" id="CHEBI:140658"/>
        <dbReference type="EC" id="2.5.1.145"/>
    </reaction>
</comment>
<reference evidence="8" key="1">
    <citation type="submission" date="2020-02" db="EMBL/GenBank/DDBJ databases">
        <authorList>
            <person name="Meier V. D."/>
        </authorList>
    </citation>
    <scope>NUCLEOTIDE SEQUENCE</scope>
    <source>
        <strain evidence="8">AVDCRST_MAG67</strain>
    </source>
</reference>
<evidence type="ECO:0000313" key="8">
    <source>
        <dbReference type="EMBL" id="CAA9514724.1"/>
    </source>
</evidence>
<gene>
    <name evidence="7" type="primary">lgt</name>
    <name evidence="8" type="ORF">AVDCRST_MAG67-2962</name>
</gene>
<organism evidence="8">
    <name type="scientific">uncultured Solirubrobacteraceae bacterium</name>
    <dbReference type="NCBI Taxonomy" id="1162706"/>
    <lineage>
        <taxon>Bacteria</taxon>
        <taxon>Bacillati</taxon>
        <taxon>Actinomycetota</taxon>
        <taxon>Thermoleophilia</taxon>
        <taxon>Solirubrobacterales</taxon>
        <taxon>Solirubrobacteraceae</taxon>
        <taxon>environmental samples</taxon>
    </lineage>
</organism>
<keyword evidence="8" id="KW-0449">Lipoprotein</keyword>
<evidence type="ECO:0000256" key="7">
    <source>
        <dbReference type="HAMAP-Rule" id="MF_01147"/>
    </source>
</evidence>
<dbReference type="PANTHER" id="PTHR30589:SF0">
    <property type="entry name" value="PHOSPHATIDYLGLYCEROL--PROLIPOPROTEIN DIACYLGLYCERYL TRANSFERASE"/>
    <property type="match status" value="1"/>
</dbReference>
<keyword evidence="6 7" id="KW-0472">Membrane</keyword>
<dbReference type="Pfam" id="PF01790">
    <property type="entry name" value="LGT"/>
    <property type="match status" value="1"/>
</dbReference>
<evidence type="ECO:0000256" key="2">
    <source>
        <dbReference type="ARBA" id="ARBA00022475"/>
    </source>
</evidence>
<dbReference type="EMBL" id="CADCVQ010000123">
    <property type="protein sequence ID" value="CAA9514724.1"/>
    <property type="molecule type" value="Genomic_DNA"/>
</dbReference>
<sequence length="263" mass="28243">MQPEIDLFGLPVKTFGLCFGLAFVVSGAIVARRLKELGKPVDWAYEIVFAALIGGLVGARLYWVLGNLDEVRDDVIANVFGGSGLVWFGGALGGAAGVLLWAHRKGMFNLTLLDICSPALALGYAVGRVGCQVSGDGDYGTATDLPWGMAFPDGVVPTNDVVHPAPIYETLTMCLVGWWLWRMRETFRPGVLFGLYLVLAGAERLLVEFVRRNEPVLAGLTEAQLLSIVMMIAGLAWLWIRARPDGLRRENGDAHAGAAAAAT</sequence>
<feature type="transmembrane region" description="Helical" evidence="7">
    <location>
        <begin position="190"/>
        <end position="210"/>
    </location>
</feature>
<keyword evidence="3 7" id="KW-0808">Transferase</keyword>
<dbReference type="HAMAP" id="MF_01147">
    <property type="entry name" value="Lgt"/>
    <property type="match status" value="1"/>
</dbReference>
<feature type="transmembrane region" description="Helical" evidence="7">
    <location>
        <begin position="216"/>
        <end position="240"/>
    </location>
</feature>
<keyword evidence="2 7" id="KW-1003">Cell membrane</keyword>
<keyword evidence="4 7" id="KW-0812">Transmembrane</keyword>
<proteinExistence type="inferred from homology"/>
<dbReference type="InterPro" id="IPR001640">
    <property type="entry name" value="Lgt"/>
</dbReference>
<dbReference type="GO" id="GO:0042158">
    <property type="term" value="P:lipoprotein biosynthetic process"/>
    <property type="evidence" value="ECO:0007669"/>
    <property type="project" value="UniProtKB-UniRule"/>
</dbReference>
<evidence type="ECO:0000256" key="4">
    <source>
        <dbReference type="ARBA" id="ARBA00022692"/>
    </source>
</evidence>
<feature type="transmembrane region" description="Helical" evidence="7">
    <location>
        <begin position="75"/>
        <end position="102"/>
    </location>
</feature>
<comment type="subcellular location">
    <subcellularLocation>
        <location evidence="7">Cell membrane</location>
        <topology evidence="7">Multi-pass membrane protein</topology>
    </subcellularLocation>
</comment>
<name>A0A6J4T6N0_9ACTN</name>
<comment type="similarity">
    <text evidence="1 7">Belongs to the Lgt family.</text>
</comment>
<keyword evidence="5 7" id="KW-1133">Transmembrane helix</keyword>
<dbReference type="AlphaFoldDB" id="A0A6J4T6N0"/>
<feature type="transmembrane region" description="Helical" evidence="7">
    <location>
        <begin position="12"/>
        <end position="31"/>
    </location>
</feature>
<comment type="pathway">
    <text evidence="7">Protein modification; lipoprotein biosynthesis (diacylglyceryl transfer).</text>
</comment>
<evidence type="ECO:0000256" key="1">
    <source>
        <dbReference type="ARBA" id="ARBA00007150"/>
    </source>
</evidence>
<accession>A0A6J4T6N0</accession>
<comment type="function">
    <text evidence="7">Catalyzes the transfer of the diacylglyceryl group from phosphatidylglycerol to the sulfhydryl group of the N-terminal cysteine of a prolipoprotein, the first step in the formation of mature lipoproteins.</text>
</comment>
<dbReference type="GO" id="GO:0005886">
    <property type="term" value="C:plasma membrane"/>
    <property type="evidence" value="ECO:0007669"/>
    <property type="project" value="UniProtKB-SubCell"/>
</dbReference>
<evidence type="ECO:0000256" key="6">
    <source>
        <dbReference type="ARBA" id="ARBA00023136"/>
    </source>
</evidence>
<evidence type="ECO:0000256" key="5">
    <source>
        <dbReference type="ARBA" id="ARBA00022989"/>
    </source>
</evidence>
<feature type="transmembrane region" description="Helical" evidence="7">
    <location>
        <begin position="43"/>
        <end position="63"/>
    </location>
</feature>
<feature type="binding site" evidence="7">
    <location>
        <position position="128"/>
    </location>
    <ligand>
        <name>a 1,2-diacyl-sn-glycero-3-phospho-(1'-sn-glycerol)</name>
        <dbReference type="ChEBI" id="CHEBI:64716"/>
    </ligand>
</feature>
<evidence type="ECO:0000256" key="3">
    <source>
        <dbReference type="ARBA" id="ARBA00022679"/>
    </source>
</evidence>
<dbReference type="EC" id="2.5.1.145" evidence="7"/>
<dbReference type="UniPathway" id="UPA00664"/>
<dbReference type="GO" id="GO:0008961">
    <property type="term" value="F:phosphatidylglycerol-prolipoprotein diacylglyceryl transferase activity"/>
    <property type="evidence" value="ECO:0007669"/>
    <property type="project" value="UniProtKB-UniRule"/>
</dbReference>
<protein>
    <recommendedName>
        <fullName evidence="7">Phosphatidylglycerol--prolipoprotein diacylglyceryl transferase</fullName>
        <ecNumber evidence="7">2.5.1.145</ecNumber>
    </recommendedName>
</protein>